<keyword evidence="1" id="KW-0732">Signal</keyword>
<name>A0A9Q1QDQ7_9CARY</name>
<evidence type="ECO:0000259" key="3">
    <source>
        <dbReference type="SMART" id="SM00856"/>
    </source>
</evidence>
<protein>
    <recommendedName>
        <fullName evidence="3">Pectinesterase inhibitor domain-containing protein</fullName>
    </recommendedName>
</protein>
<dbReference type="InterPro" id="IPR035513">
    <property type="entry name" value="Invertase/methylesterase_inhib"/>
</dbReference>
<dbReference type="AlphaFoldDB" id="A0A9Q1QDQ7"/>
<feature type="compositionally biased region" description="Basic and acidic residues" evidence="2">
    <location>
        <begin position="146"/>
        <end position="165"/>
    </location>
</feature>
<accession>A0A9Q1QDQ7</accession>
<evidence type="ECO:0000313" key="5">
    <source>
        <dbReference type="Proteomes" id="UP001153076"/>
    </source>
</evidence>
<feature type="region of interest" description="Disordered" evidence="2">
    <location>
        <begin position="144"/>
        <end position="165"/>
    </location>
</feature>
<evidence type="ECO:0000256" key="2">
    <source>
        <dbReference type="SAM" id="MobiDB-lite"/>
    </source>
</evidence>
<evidence type="ECO:0000313" key="4">
    <source>
        <dbReference type="EMBL" id="KAJ8437969.1"/>
    </source>
</evidence>
<dbReference type="Pfam" id="PF04043">
    <property type="entry name" value="PMEI"/>
    <property type="match status" value="1"/>
</dbReference>
<dbReference type="EMBL" id="JAKOGI010000274">
    <property type="protein sequence ID" value="KAJ8437969.1"/>
    <property type="molecule type" value="Genomic_DNA"/>
</dbReference>
<dbReference type="Proteomes" id="UP001153076">
    <property type="component" value="Unassembled WGS sequence"/>
</dbReference>
<dbReference type="PANTHER" id="PTHR31080">
    <property type="entry name" value="PECTINESTERASE INHIBITOR-LIKE"/>
    <property type="match status" value="1"/>
</dbReference>
<comment type="caution">
    <text evidence="4">The sequence shown here is derived from an EMBL/GenBank/DDBJ whole genome shotgun (WGS) entry which is preliminary data.</text>
</comment>
<evidence type="ECO:0000256" key="1">
    <source>
        <dbReference type="ARBA" id="ARBA00022729"/>
    </source>
</evidence>
<dbReference type="GO" id="GO:0004857">
    <property type="term" value="F:enzyme inhibitor activity"/>
    <property type="evidence" value="ECO:0007669"/>
    <property type="project" value="InterPro"/>
</dbReference>
<dbReference type="NCBIfam" id="TIGR01614">
    <property type="entry name" value="PME_inhib"/>
    <property type="match status" value="1"/>
</dbReference>
<sequence length="195" mass="20715">MDSSKEAMELKPTHCNHLVPPCIIFSLLILASITAVQSTTLSSSTVDFIKDSCNVTRFPDLCFASLSTTYTGGKNLGTLTCAAINVSLTAAAKAADHVAATVHQTVPSSRGAAAVRDCVKLTRDAVRQLRRSLDQMMKVVGGGGMRNERRVRDGEDGGEGDGGKVEIDVSEKVEEVMKLISDALALVNSFAKDNQ</sequence>
<gene>
    <name evidence="4" type="ORF">Cgig2_033702</name>
</gene>
<dbReference type="SUPFAM" id="SSF101148">
    <property type="entry name" value="Plant invertase/pectin methylesterase inhibitor"/>
    <property type="match status" value="1"/>
</dbReference>
<dbReference type="SMART" id="SM00856">
    <property type="entry name" value="PMEI"/>
    <property type="match status" value="1"/>
</dbReference>
<dbReference type="OrthoDB" id="1740650at2759"/>
<proteinExistence type="predicted"/>
<feature type="domain" description="Pectinesterase inhibitor" evidence="3">
    <location>
        <begin position="44"/>
        <end position="186"/>
    </location>
</feature>
<dbReference type="InterPro" id="IPR051955">
    <property type="entry name" value="PME_Inhibitor"/>
</dbReference>
<dbReference type="Gene3D" id="1.20.140.40">
    <property type="entry name" value="Invertase/pectin methylesterase inhibitor family protein"/>
    <property type="match status" value="1"/>
</dbReference>
<organism evidence="4 5">
    <name type="scientific">Carnegiea gigantea</name>
    <dbReference type="NCBI Taxonomy" id="171969"/>
    <lineage>
        <taxon>Eukaryota</taxon>
        <taxon>Viridiplantae</taxon>
        <taxon>Streptophyta</taxon>
        <taxon>Embryophyta</taxon>
        <taxon>Tracheophyta</taxon>
        <taxon>Spermatophyta</taxon>
        <taxon>Magnoliopsida</taxon>
        <taxon>eudicotyledons</taxon>
        <taxon>Gunneridae</taxon>
        <taxon>Pentapetalae</taxon>
        <taxon>Caryophyllales</taxon>
        <taxon>Cactineae</taxon>
        <taxon>Cactaceae</taxon>
        <taxon>Cactoideae</taxon>
        <taxon>Echinocereeae</taxon>
        <taxon>Carnegiea</taxon>
    </lineage>
</organism>
<dbReference type="PANTHER" id="PTHR31080:SF87">
    <property type="entry name" value="PECTINESTERASE INHIBITOR 7"/>
    <property type="match status" value="1"/>
</dbReference>
<dbReference type="InterPro" id="IPR006501">
    <property type="entry name" value="Pectinesterase_inhib_dom"/>
</dbReference>
<reference evidence="4" key="1">
    <citation type="submission" date="2022-04" db="EMBL/GenBank/DDBJ databases">
        <title>Carnegiea gigantea Genome sequencing and assembly v2.</title>
        <authorList>
            <person name="Copetti D."/>
            <person name="Sanderson M.J."/>
            <person name="Burquez A."/>
            <person name="Wojciechowski M.F."/>
        </authorList>
    </citation>
    <scope>NUCLEOTIDE SEQUENCE</scope>
    <source>
        <strain evidence="4">SGP5-SGP5p</strain>
        <tissue evidence="4">Aerial part</tissue>
    </source>
</reference>
<keyword evidence="5" id="KW-1185">Reference proteome</keyword>